<evidence type="ECO:0000313" key="3">
    <source>
        <dbReference type="EMBL" id="GBG27238.1"/>
    </source>
</evidence>
<gene>
    <name evidence="3" type="ORF">FCC1311_034602</name>
</gene>
<dbReference type="Pfam" id="PF00248">
    <property type="entry name" value="Aldo_ket_red"/>
    <property type="match status" value="1"/>
</dbReference>
<protein>
    <submittedName>
        <fullName evidence="3">Aflatoxin B1 aldehyde reductase member 3</fullName>
    </submittedName>
</protein>
<dbReference type="InterPro" id="IPR023210">
    <property type="entry name" value="NADP_OxRdtase_dom"/>
</dbReference>
<feature type="domain" description="NADP-dependent oxidoreductase" evidence="2">
    <location>
        <begin position="15"/>
        <end position="335"/>
    </location>
</feature>
<dbReference type="Gene3D" id="3.20.20.100">
    <property type="entry name" value="NADP-dependent oxidoreductase domain"/>
    <property type="match status" value="1"/>
</dbReference>
<evidence type="ECO:0000259" key="2">
    <source>
        <dbReference type="Pfam" id="PF00248"/>
    </source>
</evidence>
<accession>A0A2R5GC01</accession>
<dbReference type="GO" id="GO:0016491">
    <property type="term" value="F:oxidoreductase activity"/>
    <property type="evidence" value="ECO:0007669"/>
    <property type="project" value="UniProtKB-KW"/>
</dbReference>
<dbReference type="Proteomes" id="UP000241890">
    <property type="component" value="Unassembled WGS sequence"/>
</dbReference>
<dbReference type="SUPFAM" id="SSF51430">
    <property type="entry name" value="NAD(P)-linked oxidoreductase"/>
    <property type="match status" value="1"/>
</dbReference>
<dbReference type="PANTHER" id="PTHR43364:SF4">
    <property type="entry name" value="NAD(P)-LINKED OXIDOREDUCTASE SUPERFAMILY PROTEIN"/>
    <property type="match status" value="1"/>
</dbReference>
<evidence type="ECO:0000313" key="4">
    <source>
        <dbReference type="Proteomes" id="UP000241890"/>
    </source>
</evidence>
<keyword evidence="4" id="KW-1185">Reference proteome</keyword>
<proteinExistence type="predicted"/>
<reference evidence="3 4" key="1">
    <citation type="submission" date="2017-12" db="EMBL/GenBank/DDBJ databases">
        <title>Sequencing, de novo assembly and annotation of complete genome of a new Thraustochytrid species, strain FCC1311.</title>
        <authorList>
            <person name="Sedici K."/>
            <person name="Godart F."/>
            <person name="Aiese Cigliano R."/>
            <person name="Sanseverino W."/>
            <person name="Barakat M."/>
            <person name="Ortet P."/>
            <person name="Marechal E."/>
            <person name="Cagnac O."/>
            <person name="Amato A."/>
        </authorList>
    </citation>
    <scope>NUCLEOTIDE SEQUENCE [LARGE SCALE GENOMIC DNA]</scope>
</reference>
<dbReference type="AlphaFoldDB" id="A0A2R5GC01"/>
<dbReference type="PANTHER" id="PTHR43364">
    <property type="entry name" value="NADH-SPECIFIC METHYLGLYOXAL REDUCTASE-RELATED"/>
    <property type="match status" value="1"/>
</dbReference>
<dbReference type="InterPro" id="IPR036812">
    <property type="entry name" value="NAD(P)_OxRdtase_dom_sf"/>
</dbReference>
<keyword evidence="1" id="KW-0560">Oxidoreductase</keyword>
<dbReference type="CDD" id="cd19075">
    <property type="entry name" value="AKR_AKR7A1-5"/>
    <property type="match status" value="1"/>
</dbReference>
<evidence type="ECO:0000256" key="1">
    <source>
        <dbReference type="ARBA" id="ARBA00023002"/>
    </source>
</evidence>
<dbReference type="InParanoid" id="A0A2R5GC01"/>
<name>A0A2R5GC01_9STRA</name>
<dbReference type="EMBL" id="BEYU01000028">
    <property type="protein sequence ID" value="GBG27238.1"/>
    <property type="molecule type" value="Genomic_DNA"/>
</dbReference>
<dbReference type="InterPro" id="IPR050523">
    <property type="entry name" value="AKR_Detox_Biosynth"/>
</dbReference>
<comment type="caution">
    <text evidence="3">The sequence shown here is derived from an EMBL/GenBank/DDBJ whole genome shotgun (WGS) entry which is preliminary data.</text>
</comment>
<sequence>MSAKAWDGRAPAGPVLGTMTWGREAQVREKEAGEMLANLVEACEEIGCDPILDTARVYQAGQTEELIGTLLKQEGQPWSGKNIQVHTKAAPVVTPLSAEGVRKQLEDSLKALQMDCVHVFYLHLPEMRVDVEETLEACNELYKEGKFEELGLSNFAAWDVVRIVHLCETRGWVAPTVYQGVYSGLNRTLEPELFPALRTLGMRIYAYNPLAGGLLTGRYSSMEDITEAKEGRFSSQFDFVPSSIKTPMSGQGHKLYRARYGHELNIDACNLIAETVGKDKMVEKAFAWIRHHSYISGSDGIIFGASKPSHCASNLACFCDSEPLSENEVAAFKEAAKICFAAQESYTRSYGRLPGGSEVYMEKFTLGGSN</sequence>
<dbReference type="OrthoDB" id="2310150at2759"/>
<organism evidence="3 4">
    <name type="scientific">Hondaea fermentalgiana</name>
    <dbReference type="NCBI Taxonomy" id="2315210"/>
    <lineage>
        <taxon>Eukaryota</taxon>
        <taxon>Sar</taxon>
        <taxon>Stramenopiles</taxon>
        <taxon>Bigyra</taxon>
        <taxon>Labyrinthulomycetes</taxon>
        <taxon>Thraustochytrida</taxon>
        <taxon>Thraustochytriidae</taxon>
        <taxon>Hondaea</taxon>
    </lineage>
</organism>